<dbReference type="CDD" id="cd17906">
    <property type="entry name" value="CheX"/>
    <property type="match status" value="1"/>
</dbReference>
<dbReference type="Gene3D" id="3.40.1550.10">
    <property type="entry name" value="CheC-like"/>
    <property type="match status" value="1"/>
</dbReference>
<feature type="domain" description="Chemotaxis phosphatase CheX-like" evidence="2">
    <location>
        <begin position="42"/>
        <end position="135"/>
    </location>
</feature>
<evidence type="ECO:0000313" key="3">
    <source>
        <dbReference type="EMBL" id="XBX75339.1"/>
    </source>
</evidence>
<dbReference type="PANTHER" id="PTHR39452">
    <property type="entry name" value="CHEY-P PHOSPHATASE CHEX"/>
    <property type="match status" value="1"/>
</dbReference>
<dbReference type="AlphaFoldDB" id="A0AAU7VMP3"/>
<sequence>MNAEFVNPFYQATTEVFKMMLDLDVSKDNIIQPASNKGDNAVSVKIDVTGDLSGVIIYRFPKQMPIEMIKIMSGMDIDTIDSFVTSALKEVTNIISGNAATNLSSSRYDCDISTPKVYIDKAPEIPKDTTSLALPLQTSIGEMEIDIALK</sequence>
<gene>
    <name evidence="3" type="ORF">PRVXT_000457</name>
</gene>
<dbReference type="InterPro" id="IPR028976">
    <property type="entry name" value="CheC-like_sf"/>
</dbReference>
<dbReference type="InterPro" id="IPR038756">
    <property type="entry name" value="CheX-like"/>
</dbReference>
<dbReference type="GO" id="GO:0006935">
    <property type="term" value="P:chemotaxis"/>
    <property type="evidence" value="ECO:0007669"/>
    <property type="project" value="UniProtKB-KW"/>
</dbReference>
<name>A0AAU7VMP3_9FIRM</name>
<evidence type="ECO:0000256" key="1">
    <source>
        <dbReference type="ARBA" id="ARBA00022500"/>
    </source>
</evidence>
<dbReference type="RefSeq" id="WP_350344084.1">
    <property type="nucleotide sequence ID" value="NZ_CP158367.1"/>
</dbReference>
<organism evidence="3">
    <name type="scientific">Proteinivorax tanatarense</name>
    <dbReference type="NCBI Taxonomy" id="1260629"/>
    <lineage>
        <taxon>Bacteria</taxon>
        <taxon>Bacillati</taxon>
        <taxon>Bacillota</taxon>
        <taxon>Clostridia</taxon>
        <taxon>Eubacteriales</taxon>
        <taxon>Proteinivoracaceae</taxon>
        <taxon>Proteinivorax</taxon>
    </lineage>
</organism>
<dbReference type="SUPFAM" id="SSF103039">
    <property type="entry name" value="CheC-like"/>
    <property type="match status" value="1"/>
</dbReference>
<proteinExistence type="predicted"/>
<dbReference type="PANTHER" id="PTHR39452:SF1">
    <property type="entry name" value="CHEY-P PHOSPHATASE CHEX"/>
    <property type="match status" value="1"/>
</dbReference>
<evidence type="ECO:0000259" key="2">
    <source>
        <dbReference type="Pfam" id="PF13690"/>
    </source>
</evidence>
<dbReference type="Pfam" id="PF13690">
    <property type="entry name" value="CheX"/>
    <property type="match status" value="1"/>
</dbReference>
<reference evidence="3" key="1">
    <citation type="journal article" date="2013" name="Extremophiles">
        <title>Proteinivorax tanatarense gen. nov., sp. nov., an anaerobic, haloalkaliphilic, proteolytic bacterium isolated from a decaying algal bloom, and proposal of Proteinivoraceae fam. nov.</title>
        <authorList>
            <person name="Kevbrin V."/>
            <person name="Boltyanskaya Y."/>
            <person name="Zhilina T."/>
            <person name="Kolganova T."/>
            <person name="Lavrentjeva E."/>
            <person name="Kuznetsov B."/>
        </authorList>
    </citation>
    <scope>NUCLEOTIDE SEQUENCE</scope>
    <source>
        <strain evidence="3">Z-910T</strain>
    </source>
</reference>
<dbReference type="InterPro" id="IPR028051">
    <property type="entry name" value="CheX-like_dom"/>
</dbReference>
<keyword evidence="1" id="KW-0145">Chemotaxis</keyword>
<dbReference type="EMBL" id="CP158367">
    <property type="protein sequence ID" value="XBX75339.1"/>
    <property type="molecule type" value="Genomic_DNA"/>
</dbReference>
<protein>
    <submittedName>
        <fullName evidence="3">Chemotaxis protein CheX</fullName>
    </submittedName>
</protein>
<reference evidence="3" key="2">
    <citation type="submission" date="2024-06" db="EMBL/GenBank/DDBJ databases">
        <authorList>
            <person name="Petrova K.O."/>
            <person name="Toshchakov S.V."/>
            <person name="Boltjanskaja Y.V."/>
            <person name="Kevbrin V."/>
        </authorList>
    </citation>
    <scope>NUCLEOTIDE SEQUENCE</scope>
    <source>
        <strain evidence="3">Z-910T</strain>
    </source>
</reference>
<accession>A0AAU7VMP3</accession>